<dbReference type="Pfam" id="PF07724">
    <property type="entry name" value="AAA_2"/>
    <property type="match status" value="1"/>
</dbReference>
<keyword evidence="4" id="KW-0645">Protease</keyword>
<dbReference type="PANTHER" id="PTHR48102:SF7">
    <property type="entry name" value="ATP-DEPENDENT CLP PROTEASE ATP-BINDING SUBUNIT CLPX-LIKE, MITOCHONDRIAL"/>
    <property type="match status" value="1"/>
</dbReference>
<name>A0AAV4TNK4_9ARAC</name>
<dbReference type="NCBIfam" id="NF003745">
    <property type="entry name" value="PRK05342.1"/>
    <property type="match status" value="1"/>
</dbReference>
<dbReference type="SMART" id="SM01086">
    <property type="entry name" value="ClpB_D2-small"/>
    <property type="match status" value="1"/>
</dbReference>
<dbReference type="GO" id="GO:0016887">
    <property type="term" value="F:ATP hydrolysis activity"/>
    <property type="evidence" value="ECO:0007669"/>
    <property type="project" value="InterPro"/>
</dbReference>
<dbReference type="GO" id="GO:0008233">
    <property type="term" value="F:peptidase activity"/>
    <property type="evidence" value="ECO:0007669"/>
    <property type="project" value="UniProtKB-KW"/>
</dbReference>
<evidence type="ECO:0000259" key="3">
    <source>
        <dbReference type="SMART" id="SM01086"/>
    </source>
</evidence>
<dbReference type="GO" id="GO:0051603">
    <property type="term" value="P:proteolysis involved in protein catabolic process"/>
    <property type="evidence" value="ECO:0007669"/>
    <property type="project" value="TreeGrafter"/>
</dbReference>
<dbReference type="SUPFAM" id="SSF52540">
    <property type="entry name" value="P-loop containing nucleoside triphosphate hydrolases"/>
    <property type="match status" value="1"/>
</dbReference>
<accession>A0AAV4TNK4</accession>
<evidence type="ECO:0000256" key="2">
    <source>
        <dbReference type="ARBA" id="ARBA00022840"/>
    </source>
</evidence>
<dbReference type="EMBL" id="BPLQ01009914">
    <property type="protein sequence ID" value="GIY47309.1"/>
    <property type="molecule type" value="Genomic_DNA"/>
</dbReference>
<dbReference type="GO" id="GO:0005759">
    <property type="term" value="C:mitochondrial matrix"/>
    <property type="evidence" value="ECO:0007669"/>
    <property type="project" value="TreeGrafter"/>
</dbReference>
<dbReference type="Gene3D" id="1.10.8.60">
    <property type="match status" value="1"/>
</dbReference>
<sequence>MGQLHLPRKGTVSLTSAECASYFTKKSIWKIKSNYSNLFCAPLIRSFSHFGSEKCGCNCIQPKTIDATTFYTKCNQCNTDFVFRTDIDSGIKYTEIKHTETNDQSKKEKCSPLLPLPPPPPKKIFEYLNQYVVGQNHAKKVLSVAVYNHYKRIYKTSHLNQHAVKGNLQVYSQGKTLLAQTIARCLDVPFVICDCTTLTEAGYKGQDIETIISKLLSVANKNVNKAQKGIVFLDEIDKIGARHSVGDTRDVGGEGVQQALLKMIEGSLCSISQSGIFSRRTTVVDTSNILFIASGAFNGLDRIIGKRKSGKVLGFDAMISESPSKISLTSDVTNFAAEDNAESDTLLACVQPKDLIEFGMIPEFIGRFPIVTSLHSLDENTLIQILTEPKNALVKQFQKLFDMDEVELKFSEDALKAIAYLAMERRTGARGLRAILEKILLDAMFEIPCSDIDCVIITKAVVEGKFAPVYSQSQERRERLQ</sequence>
<comment type="caution">
    <text evidence="4">The sequence shown here is derived from an EMBL/GenBank/DDBJ whole genome shotgun (WGS) entry which is preliminary data.</text>
</comment>
<reference evidence="4 5" key="1">
    <citation type="submission" date="2021-06" db="EMBL/GenBank/DDBJ databases">
        <title>Caerostris darwini draft genome.</title>
        <authorList>
            <person name="Kono N."/>
            <person name="Arakawa K."/>
        </authorList>
    </citation>
    <scope>NUCLEOTIDE SEQUENCE [LARGE SCALE GENOMIC DNA]</scope>
</reference>
<dbReference type="InterPro" id="IPR027417">
    <property type="entry name" value="P-loop_NTPase"/>
</dbReference>
<evidence type="ECO:0000313" key="4">
    <source>
        <dbReference type="EMBL" id="GIY47309.1"/>
    </source>
</evidence>
<dbReference type="InterPro" id="IPR004487">
    <property type="entry name" value="Clp_protease_ATP-bd_su_ClpX"/>
</dbReference>
<dbReference type="GO" id="GO:0051082">
    <property type="term" value="F:unfolded protein binding"/>
    <property type="evidence" value="ECO:0007669"/>
    <property type="project" value="InterPro"/>
</dbReference>
<dbReference type="InterPro" id="IPR019489">
    <property type="entry name" value="Clp_ATPase_C"/>
</dbReference>
<keyword evidence="5" id="KW-1185">Reference proteome</keyword>
<dbReference type="PANTHER" id="PTHR48102">
    <property type="entry name" value="ATP-DEPENDENT CLP PROTEASE ATP-BINDING SUBUNIT CLPX-LIKE, MITOCHONDRIAL-RELATED"/>
    <property type="match status" value="1"/>
</dbReference>
<dbReference type="GO" id="GO:0005524">
    <property type="term" value="F:ATP binding"/>
    <property type="evidence" value="ECO:0007669"/>
    <property type="project" value="UniProtKB-KW"/>
</dbReference>
<evidence type="ECO:0000256" key="1">
    <source>
        <dbReference type="ARBA" id="ARBA00022741"/>
    </source>
</evidence>
<proteinExistence type="predicted"/>
<dbReference type="InterPro" id="IPR050052">
    <property type="entry name" value="ATP-dep_Clp_protease_ClpX"/>
</dbReference>
<dbReference type="Gene3D" id="3.40.50.300">
    <property type="entry name" value="P-loop containing nucleotide triphosphate hydrolases"/>
    <property type="match status" value="1"/>
</dbReference>
<organism evidence="4 5">
    <name type="scientific">Caerostris darwini</name>
    <dbReference type="NCBI Taxonomy" id="1538125"/>
    <lineage>
        <taxon>Eukaryota</taxon>
        <taxon>Metazoa</taxon>
        <taxon>Ecdysozoa</taxon>
        <taxon>Arthropoda</taxon>
        <taxon>Chelicerata</taxon>
        <taxon>Arachnida</taxon>
        <taxon>Araneae</taxon>
        <taxon>Araneomorphae</taxon>
        <taxon>Entelegynae</taxon>
        <taxon>Araneoidea</taxon>
        <taxon>Araneidae</taxon>
        <taxon>Caerostris</taxon>
    </lineage>
</organism>
<dbReference type="GO" id="GO:0140662">
    <property type="term" value="F:ATP-dependent protein folding chaperone"/>
    <property type="evidence" value="ECO:0007669"/>
    <property type="project" value="InterPro"/>
</dbReference>
<dbReference type="AlphaFoldDB" id="A0AAV4TNK4"/>
<evidence type="ECO:0000313" key="5">
    <source>
        <dbReference type="Proteomes" id="UP001054837"/>
    </source>
</evidence>
<dbReference type="FunFam" id="1.10.8.60:FF:000002">
    <property type="entry name" value="ATP-dependent Clp protease ATP-binding subunit ClpX"/>
    <property type="match status" value="1"/>
</dbReference>
<feature type="domain" description="Clp ATPase C-terminal" evidence="3">
    <location>
        <begin position="377"/>
        <end position="468"/>
    </location>
</feature>
<keyword evidence="2 4" id="KW-0067">ATP-binding</keyword>
<dbReference type="Proteomes" id="UP001054837">
    <property type="component" value="Unassembled WGS sequence"/>
</dbReference>
<keyword evidence="1" id="KW-0547">Nucleotide-binding</keyword>
<protein>
    <submittedName>
        <fullName evidence="4">ATP-dependent Clp protease ATP-binding subunit clpX-like, mitochondrial</fullName>
    </submittedName>
</protein>
<gene>
    <name evidence="4" type="primary">CLPX</name>
    <name evidence="4" type="ORF">CDAR_37152</name>
</gene>
<dbReference type="Pfam" id="PF10431">
    <property type="entry name" value="ClpB_D2-small"/>
    <property type="match status" value="1"/>
</dbReference>
<keyword evidence="4" id="KW-0378">Hydrolase</keyword>
<dbReference type="NCBIfam" id="TIGR00382">
    <property type="entry name" value="clpX"/>
    <property type="match status" value="1"/>
</dbReference>
<dbReference type="InterPro" id="IPR003959">
    <property type="entry name" value="ATPase_AAA_core"/>
</dbReference>